<keyword evidence="9" id="KW-0802">TPR repeat</keyword>
<evidence type="ECO:0000256" key="1">
    <source>
        <dbReference type="ARBA" id="ARBA00000085"/>
    </source>
</evidence>
<organism evidence="12 13">
    <name type="scientific">Flavobacterium sedimenticola</name>
    <dbReference type="NCBI Taxonomy" id="3043286"/>
    <lineage>
        <taxon>Bacteria</taxon>
        <taxon>Pseudomonadati</taxon>
        <taxon>Bacteroidota</taxon>
        <taxon>Flavobacteriia</taxon>
        <taxon>Flavobacteriales</taxon>
        <taxon>Flavobacteriaceae</taxon>
        <taxon>Flavobacterium</taxon>
    </lineage>
</organism>
<evidence type="ECO:0000256" key="7">
    <source>
        <dbReference type="ARBA" id="ARBA00022840"/>
    </source>
</evidence>
<dbReference type="PROSITE" id="PS51257">
    <property type="entry name" value="PROKAR_LIPOPROTEIN"/>
    <property type="match status" value="1"/>
</dbReference>
<evidence type="ECO:0000313" key="13">
    <source>
        <dbReference type="Proteomes" id="UP001230035"/>
    </source>
</evidence>
<dbReference type="PANTHER" id="PTHR24421">
    <property type="entry name" value="NITRATE/NITRITE SENSOR PROTEIN NARX-RELATED"/>
    <property type="match status" value="1"/>
</dbReference>
<comment type="caution">
    <text evidence="12">The sequence shown here is derived from an EMBL/GenBank/DDBJ whole genome shotgun (WGS) entry which is preliminary data.</text>
</comment>
<dbReference type="RefSeq" id="WP_283237677.1">
    <property type="nucleotide sequence ID" value="NZ_JASGBP010000001.1"/>
</dbReference>
<dbReference type="EMBL" id="JASGBP010000001">
    <property type="protein sequence ID" value="MDI9255990.1"/>
    <property type="molecule type" value="Genomic_DNA"/>
</dbReference>
<dbReference type="SUPFAM" id="SSF55874">
    <property type="entry name" value="ATPase domain of HSP90 chaperone/DNA topoisomerase II/histidine kinase"/>
    <property type="match status" value="1"/>
</dbReference>
<evidence type="ECO:0000256" key="9">
    <source>
        <dbReference type="PROSITE-ProRule" id="PRU00339"/>
    </source>
</evidence>
<evidence type="ECO:0000256" key="5">
    <source>
        <dbReference type="ARBA" id="ARBA00022741"/>
    </source>
</evidence>
<evidence type="ECO:0000256" key="2">
    <source>
        <dbReference type="ARBA" id="ARBA00012438"/>
    </source>
</evidence>
<dbReference type="Pfam" id="PF13181">
    <property type="entry name" value="TPR_8"/>
    <property type="match status" value="1"/>
</dbReference>
<evidence type="ECO:0000256" key="4">
    <source>
        <dbReference type="ARBA" id="ARBA00022679"/>
    </source>
</evidence>
<dbReference type="InterPro" id="IPR036890">
    <property type="entry name" value="HATPase_C_sf"/>
</dbReference>
<dbReference type="PROSITE" id="PS50005">
    <property type="entry name" value="TPR"/>
    <property type="match status" value="1"/>
</dbReference>
<evidence type="ECO:0000256" key="6">
    <source>
        <dbReference type="ARBA" id="ARBA00022777"/>
    </source>
</evidence>
<evidence type="ECO:0000256" key="10">
    <source>
        <dbReference type="SAM" id="Phobius"/>
    </source>
</evidence>
<keyword evidence="8" id="KW-0902">Two-component regulatory system</keyword>
<feature type="transmembrane region" description="Helical" evidence="10">
    <location>
        <begin position="418"/>
        <end position="435"/>
    </location>
</feature>
<dbReference type="InterPro" id="IPR050482">
    <property type="entry name" value="Sensor_HK_TwoCompSys"/>
</dbReference>
<dbReference type="Pfam" id="PF02518">
    <property type="entry name" value="HATPase_c"/>
    <property type="match status" value="1"/>
</dbReference>
<dbReference type="InterPro" id="IPR011712">
    <property type="entry name" value="Sig_transdc_His_kin_sub3_dim/P"/>
</dbReference>
<dbReference type="Pfam" id="PF13424">
    <property type="entry name" value="TPR_12"/>
    <property type="match status" value="1"/>
</dbReference>
<dbReference type="Gene3D" id="3.30.565.10">
    <property type="entry name" value="Histidine kinase-like ATPase, C-terminal domain"/>
    <property type="match status" value="1"/>
</dbReference>
<dbReference type="InterPro" id="IPR003594">
    <property type="entry name" value="HATPase_dom"/>
</dbReference>
<dbReference type="InterPro" id="IPR011990">
    <property type="entry name" value="TPR-like_helical_dom_sf"/>
</dbReference>
<accession>A0ABT6XLY9</accession>
<name>A0ABT6XLY9_9FLAO</name>
<keyword evidence="5" id="KW-0547">Nucleotide-binding</keyword>
<keyword evidence="10" id="KW-0812">Transmembrane</keyword>
<dbReference type="CDD" id="cd16917">
    <property type="entry name" value="HATPase_UhpB-NarQ-NarX-like"/>
    <property type="match status" value="1"/>
</dbReference>
<reference evidence="12 13" key="1">
    <citation type="submission" date="2023-05" db="EMBL/GenBank/DDBJ databases">
        <title>Flavobacterium sedimenti sp. nov., isolated from the sediment.</title>
        <authorList>
            <person name="Wu N."/>
        </authorList>
    </citation>
    <scope>NUCLEOTIDE SEQUENCE [LARGE SCALE GENOMIC DNA]</scope>
    <source>
        <strain evidence="12 13">YZ-48</strain>
    </source>
</reference>
<keyword evidence="6" id="KW-0418">Kinase</keyword>
<dbReference type="Pfam" id="PF07730">
    <property type="entry name" value="HisKA_3"/>
    <property type="match status" value="1"/>
</dbReference>
<keyword evidence="10" id="KW-0472">Membrane</keyword>
<feature type="repeat" description="TPR" evidence="9">
    <location>
        <begin position="190"/>
        <end position="223"/>
    </location>
</feature>
<dbReference type="Proteomes" id="UP001230035">
    <property type="component" value="Unassembled WGS sequence"/>
</dbReference>
<evidence type="ECO:0000313" key="12">
    <source>
        <dbReference type="EMBL" id="MDI9255990.1"/>
    </source>
</evidence>
<keyword evidence="13" id="KW-1185">Reference proteome</keyword>
<dbReference type="InterPro" id="IPR019734">
    <property type="entry name" value="TPR_rpt"/>
</dbReference>
<feature type="domain" description="Histidine kinase/HSP90-like ATPase" evidence="11">
    <location>
        <begin position="581"/>
        <end position="673"/>
    </location>
</feature>
<evidence type="ECO:0000256" key="3">
    <source>
        <dbReference type="ARBA" id="ARBA00022553"/>
    </source>
</evidence>
<gene>
    <name evidence="12" type="ORF">QHT84_01035</name>
</gene>
<dbReference type="SMART" id="SM00028">
    <property type="entry name" value="TPR"/>
    <property type="match status" value="4"/>
</dbReference>
<dbReference type="SUPFAM" id="SSF48452">
    <property type="entry name" value="TPR-like"/>
    <property type="match status" value="2"/>
</dbReference>
<dbReference type="Gene3D" id="1.20.5.1930">
    <property type="match status" value="1"/>
</dbReference>
<keyword evidence="10" id="KW-1133">Transmembrane helix</keyword>
<dbReference type="EC" id="2.7.13.3" evidence="2"/>
<keyword evidence="4" id="KW-0808">Transferase</keyword>
<dbReference type="SMART" id="SM00387">
    <property type="entry name" value="HATPase_c"/>
    <property type="match status" value="1"/>
</dbReference>
<keyword evidence="7" id="KW-0067">ATP-binding</keyword>
<dbReference type="Gene3D" id="1.25.40.10">
    <property type="entry name" value="Tetratricopeptide repeat domain"/>
    <property type="match status" value="2"/>
</dbReference>
<sequence length="682" mass="78840">MKQSLFILLLFLFFSCNKKKSSNPESNTNDSLVYYSRILSNDKKSFELKSETSKKAILFAEKKENSKAKREALLSVITFQVLNQDYFRFDFAYKTLLENSIAANDSVNIANAYRFKASYLKNNAVYDSAFYFYGKSEKIFKNLNDEENLGNILLNKSVTQYFANDFLKADLTATKAYNILKNQDDKYKIYVILTILGNINSELNEYEKALEYYKKGLETIEKNNIDNNQHPKATSLNNIGHIYKLQKKYNEAITYFNLALENRNIIKDTPDLYVLLLDNLAYCKFKVKDYSRLPEMFLESLKISDSLKLYSSSIYSLNHLSEYYAANNDYENARKCSERAISLSKMTKLPVDLLSALKQGSLVFPSEESKKLSQDYIRINDSLQQTERKSQEKFAKIQLETDEIIQEKEGLAEKNRNLLYVFVVSFILVVLLFVVRAQRARTRELLYKQAQQKANEDIYNLMMSQQAIIDESRSKEKKRLAQDLHDGVLGRMFGLRLNLDSLNSSTDEEAVQRRFELLNELKTIEQDIREISHDLNREKQVLINNFVSIVHNLLEEQKNAFEANVNYAIDDTINWDKIGNTIKINLYRILQEGLQNINKYANAKNIWVEISGNAESVSLTIQDDGIGFDVNRKSKGIGMQNMISRTHDCKGIIDIQSKKDQGTKIIITVPIETKQPETITQE</sequence>
<dbReference type="PANTHER" id="PTHR24421:SF10">
    <property type="entry name" value="NITRATE_NITRITE SENSOR PROTEIN NARQ"/>
    <property type="match status" value="1"/>
</dbReference>
<comment type="catalytic activity">
    <reaction evidence="1">
        <text>ATP + protein L-histidine = ADP + protein N-phospho-L-histidine.</text>
        <dbReference type="EC" id="2.7.13.3"/>
    </reaction>
</comment>
<keyword evidence="3" id="KW-0597">Phosphoprotein</keyword>
<proteinExistence type="predicted"/>
<evidence type="ECO:0000256" key="8">
    <source>
        <dbReference type="ARBA" id="ARBA00023012"/>
    </source>
</evidence>
<evidence type="ECO:0000259" key="11">
    <source>
        <dbReference type="SMART" id="SM00387"/>
    </source>
</evidence>
<protein>
    <recommendedName>
        <fullName evidence="2">histidine kinase</fullName>
        <ecNumber evidence="2">2.7.13.3</ecNumber>
    </recommendedName>
</protein>